<organism evidence="3 4">
    <name type="scientific">Thermoanaerobacter mathranii subsp. mathranii (strain DSM 11426 / CCUG 53645 / CIP 108742 / A3)</name>
    <dbReference type="NCBI Taxonomy" id="583358"/>
    <lineage>
        <taxon>Bacteria</taxon>
        <taxon>Bacillati</taxon>
        <taxon>Bacillota</taxon>
        <taxon>Clostridia</taxon>
        <taxon>Thermoanaerobacterales</taxon>
        <taxon>Thermoanaerobacteraceae</taxon>
        <taxon>Thermoanaerobacter</taxon>
    </lineage>
</organism>
<dbReference type="Proteomes" id="UP000002064">
    <property type="component" value="Chromosome"/>
</dbReference>
<keyword evidence="2" id="KW-1005">Bacterial flagellum biogenesis</keyword>
<keyword evidence="4" id="KW-1185">Reference proteome</keyword>
<evidence type="ECO:0000313" key="3">
    <source>
        <dbReference type="EMBL" id="ADH60994.1"/>
    </source>
</evidence>
<comment type="similarity">
    <text evidence="1">Belongs to the FlgD family.</text>
</comment>
<evidence type="ECO:0000256" key="2">
    <source>
        <dbReference type="ARBA" id="ARBA00022795"/>
    </source>
</evidence>
<keyword evidence="3" id="KW-0282">Flagellum</keyword>
<protein>
    <submittedName>
        <fullName evidence="3">Flagellar hook capping protein</fullName>
    </submittedName>
</protein>
<accession>A0ABM5LQH7</accession>
<dbReference type="Pfam" id="PF03963">
    <property type="entry name" value="FlgD"/>
    <property type="match status" value="1"/>
</dbReference>
<reference evidence="3 4" key="1">
    <citation type="submission" date="2010-05" db="EMBL/GenBank/DDBJ databases">
        <title>Complete sequence of Thermoanaerobacter mathranii subsp. mathranii mathranii str. A3.</title>
        <authorList>
            <consortium name="US DOE Joint Genome Institute"/>
            <person name="Lucas S."/>
            <person name="Copeland A."/>
            <person name="Lapidus A."/>
            <person name="Cheng J.-F."/>
            <person name="Bruce D."/>
            <person name="Goodwin L."/>
            <person name="Pitluck S."/>
            <person name="Held B."/>
            <person name="Detter J.C."/>
            <person name="Han C."/>
            <person name="Tapia R."/>
            <person name="Land M."/>
            <person name="Hauser L."/>
            <person name="Kyrpides N."/>
            <person name="Mikhailova N."/>
            <person name="Zhou J."/>
            <person name="Hemme C."/>
            <person name="Woyke T."/>
        </authorList>
    </citation>
    <scope>NUCLEOTIDE SEQUENCE [LARGE SCALE GENOMIC DNA]</scope>
    <source>
        <strain evidence="3 4">A3</strain>
    </source>
</reference>
<gene>
    <name evidence="3" type="ordered locus">Tmath_1279</name>
</gene>
<name>A0ABM5LQH7_THEM3</name>
<dbReference type="InterPro" id="IPR005648">
    <property type="entry name" value="FlgD"/>
</dbReference>
<sequence length="131" mass="14473">MEVNTNYSFSNVYNTSETTSNDQLGKDDFLQLLVVQLENQDPLDPMDDKELIAQLAQFSILEQMQNLNVSFNAVRAINLIGKNVYATITDDNGNSTSVVGNVDAVYKQNGEYYLEVNGIDVPLDAVTAVSE</sequence>
<keyword evidence="3" id="KW-0969">Cilium</keyword>
<keyword evidence="3" id="KW-0966">Cell projection</keyword>
<dbReference type="RefSeq" id="WP_013150341.1">
    <property type="nucleotide sequence ID" value="NC_014209.1"/>
</dbReference>
<dbReference type="EMBL" id="CP002032">
    <property type="protein sequence ID" value="ADH60994.1"/>
    <property type="molecule type" value="Genomic_DNA"/>
</dbReference>
<proteinExistence type="inferred from homology"/>
<evidence type="ECO:0000256" key="1">
    <source>
        <dbReference type="ARBA" id="ARBA00010577"/>
    </source>
</evidence>
<evidence type="ECO:0000313" key="4">
    <source>
        <dbReference type="Proteomes" id="UP000002064"/>
    </source>
</evidence>